<evidence type="ECO:0000313" key="2">
    <source>
        <dbReference type="Proteomes" id="UP001479436"/>
    </source>
</evidence>
<organism evidence="1 2">
    <name type="scientific">Basidiobolus ranarum</name>
    <dbReference type="NCBI Taxonomy" id="34480"/>
    <lineage>
        <taxon>Eukaryota</taxon>
        <taxon>Fungi</taxon>
        <taxon>Fungi incertae sedis</taxon>
        <taxon>Zoopagomycota</taxon>
        <taxon>Entomophthoromycotina</taxon>
        <taxon>Basidiobolomycetes</taxon>
        <taxon>Basidiobolales</taxon>
        <taxon>Basidiobolaceae</taxon>
        <taxon>Basidiobolus</taxon>
    </lineage>
</organism>
<protein>
    <submittedName>
        <fullName evidence="1">Uncharacterized protein</fullName>
    </submittedName>
</protein>
<accession>A0ABR2WCZ2</accession>
<gene>
    <name evidence="1" type="ORF">K7432_017771</name>
</gene>
<dbReference type="Proteomes" id="UP001479436">
    <property type="component" value="Unassembled WGS sequence"/>
</dbReference>
<evidence type="ECO:0000313" key="1">
    <source>
        <dbReference type="EMBL" id="KAK9759362.1"/>
    </source>
</evidence>
<keyword evidence="2" id="KW-1185">Reference proteome</keyword>
<dbReference type="EMBL" id="JASJQH010004346">
    <property type="protein sequence ID" value="KAK9759362.1"/>
    <property type="molecule type" value="Genomic_DNA"/>
</dbReference>
<comment type="caution">
    <text evidence="1">The sequence shown here is derived from an EMBL/GenBank/DDBJ whole genome shotgun (WGS) entry which is preliminary data.</text>
</comment>
<name>A0ABR2WCZ2_9FUNG</name>
<reference evidence="1 2" key="1">
    <citation type="submission" date="2023-04" db="EMBL/GenBank/DDBJ databases">
        <title>Genome of Basidiobolus ranarum AG-B5.</title>
        <authorList>
            <person name="Stajich J.E."/>
            <person name="Carter-House D."/>
            <person name="Gryganskyi A."/>
        </authorList>
    </citation>
    <scope>NUCLEOTIDE SEQUENCE [LARGE SCALE GENOMIC DNA]</scope>
    <source>
        <strain evidence="1 2">AG-B5</strain>
    </source>
</reference>
<sequence length="188" mass="21612">MFGVGFRSPRGGRVETGISLYSIPWKKKQCLEQINKVQKDAEELATSIQRYVDIFLPDIKQDWCCIQMEYQTPTLHRDTSLPSFFATKDYSTKIHVDNDKTQYAIGVSFIDGNVEEQYFVIPKYKIAVPLSHNLLWFWRPSIDAHGTTSVNSKTKGHRYTAVFQIPGRLGKKRTYEEEPQASTTTRAP</sequence>
<proteinExistence type="predicted"/>